<name>A0ABW5H2Y1_9PSEU</name>
<reference evidence="3" key="1">
    <citation type="journal article" date="2019" name="Int. J. Syst. Evol. Microbiol.">
        <title>The Global Catalogue of Microorganisms (GCM) 10K type strain sequencing project: providing services to taxonomists for standard genome sequencing and annotation.</title>
        <authorList>
            <consortium name="The Broad Institute Genomics Platform"/>
            <consortium name="The Broad Institute Genome Sequencing Center for Infectious Disease"/>
            <person name="Wu L."/>
            <person name="Ma J."/>
        </authorList>
    </citation>
    <scope>NUCLEOTIDE SEQUENCE [LARGE SCALE GENOMIC DNA]</scope>
    <source>
        <strain evidence="3">CGMCC 4.7641</strain>
    </source>
</reference>
<dbReference type="Pfam" id="PF07336">
    <property type="entry name" value="ABATE"/>
    <property type="match status" value="1"/>
</dbReference>
<dbReference type="PANTHER" id="PTHR35525:SF3">
    <property type="entry name" value="BLL6575 PROTEIN"/>
    <property type="match status" value="1"/>
</dbReference>
<dbReference type="Proteomes" id="UP001597483">
    <property type="component" value="Unassembled WGS sequence"/>
</dbReference>
<dbReference type="SUPFAM" id="SSF160904">
    <property type="entry name" value="Jann2411-like"/>
    <property type="match status" value="1"/>
</dbReference>
<dbReference type="Gene3D" id="1.10.3300.10">
    <property type="entry name" value="Jann2411-like domain"/>
    <property type="match status" value="1"/>
</dbReference>
<dbReference type="InterPro" id="IPR023286">
    <property type="entry name" value="ABATE_dom_sf"/>
</dbReference>
<dbReference type="EMBL" id="JBHUKS010000006">
    <property type="protein sequence ID" value="MFD2467623.1"/>
    <property type="molecule type" value="Genomic_DNA"/>
</dbReference>
<proteinExistence type="predicted"/>
<accession>A0ABW5H2Y1</accession>
<comment type="caution">
    <text evidence="2">The sequence shown here is derived from an EMBL/GenBank/DDBJ whole genome shotgun (WGS) entry which is preliminary data.</text>
</comment>
<sequence length="186" mass="20055">MKIPFKGYVAGAGAATDLVNTSPRVRSGGDALPDSAALERFLTERGLLPEAARSAHDLAQVHALRDEIRVILESDEDEAARRAGELVARAGTGPRLHRDGDGRWHWHVETAAGASLADELAVVLGTGLLGALQTLGHDRFRPCAAPDCDGVFVDTSRAGRRRYCMPELCGNRVSVANHRARNRERT</sequence>
<organism evidence="2 3">
    <name type="scientific">Amycolatopsis silviterrae</name>
    <dbReference type="NCBI Taxonomy" id="1656914"/>
    <lineage>
        <taxon>Bacteria</taxon>
        <taxon>Bacillati</taxon>
        <taxon>Actinomycetota</taxon>
        <taxon>Actinomycetes</taxon>
        <taxon>Pseudonocardiales</taxon>
        <taxon>Pseudonocardiaceae</taxon>
        <taxon>Amycolatopsis</taxon>
    </lineage>
</organism>
<evidence type="ECO:0000313" key="3">
    <source>
        <dbReference type="Proteomes" id="UP001597483"/>
    </source>
</evidence>
<feature type="domain" description="Zinc finger CGNR" evidence="1">
    <location>
        <begin position="139"/>
        <end position="181"/>
    </location>
</feature>
<evidence type="ECO:0000259" key="1">
    <source>
        <dbReference type="Pfam" id="PF11706"/>
    </source>
</evidence>
<dbReference type="InterPro" id="IPR010852">
    <property type="entry name" value="ABATE"/>
</dbReference>
<dbReference type="Pfam" id="PF11706">
    <property type="entry name" value="zf-CGNR"/>
    <property type="match status" value="1"/>
</dbReference>
<dbReference type="RefSeq" id="WP_378302512.1">
    <property type="nucleotide sequence ID" value="NZ_JBHUKS010000006.1"/>
</dbReference>
<dbReference type="PANTHER" id="PTHR35525">
    <property type="entry name" value="BLL6575 PROTEIN"/>
    <property type="match status" value="1"/>
</dbReference>
<keyword evidence="3" id="KW-1185">Reference proteome</keyword>
<dbReference type="InterPro" id="IPR021005">
    <property type="entry name" value="Znf_CGNR"/>
</dbReference>
<protein>
    <submittedName>
        <fullName evidence="2">CGNR zinc finger domain-containing protein</fullName>
    </submittedName>
</protein>
<gene>
    <name evidence="2" type="ORF">ACFSVL_09485</name>
</gene>
<evidence type="ECO:0000313" key="2">
    <source>
        <dbReference type="EMBL" id="MFD2467623.1"/>
    </source>
</evidence>